<protein>
    <submittedName>
        <fullName evidence="2">GDSL-like Lipase/Acylhydrolase family protein</fullName>
    </submittedName>
</protein>
<dbReference type="InterPro" id="IPR013830">
    <property type="entry name" value="SGNH_hydro"/>
</dbReference>
<accession>A0A1I4HN09</accession>
<dbReference type="AlphaFoldDB" id="A0A1I4HN09"/>
<gene>
    <name evidence="2" type="ORF">SAMN04487950_3735</name>
</gene>
<dbReference type="EMBL" id="FOTC01000006">
    <property type="protein sequence ID" value="SFL43619.1"/>
    <property type="molecule type" value="Genomic_DNA"/>
</dbReference>
<dbReference type="GO" id="GO:0016787">
    <property type="term" value="F:hydrolase activity"/>
    <property type="evidence" value="ECO:0007669"/>
    <property type="project" value="UniProtKB-KW"/>
</dbReference>
<reference evidence="3" key="1">
    <citation type="submission" date="2016-10" db="EMBL/GenBank/DDBJ databases">
        <authorList>
            <person name="Varghese N."/>
            <person name="Submissions S."/>
        </authorList>
    </citation>
    <scope>NUCLEOTIDE SEQUENCE [LARGE SCALE GENOMIC DNA]</scope>
    <source>
        <strain evidence="3">CGMCC 1.7738</strain>
    </source>
</reference>
<feature type="domain" description="SGNH hydrolase-type esterase" evidence="1">
    <location>
        <begin position="167"/>
        <end position="332"/>
    </location>
</feature>
<proteinExistence type="predicted"/>
<dbReference type="Gene3D" id="3.40.50.1110">
    <property type="entry name" value="SGNH hydrolase"/>
    <property type="match status" value="1"/>
</dbReference>
<sequence length="349" mass="37416">MHSDSYPSVSLHNVAETVPAEWTDDGDRLCRVPDTVGAGLNETARDRVRHPTGSELRFVPGDDDTTVEVTLSVPERTRVRVFWGPFQPWEPTEFGPGSETLRLRVPERVADLAAGTGLASDADLGGRFDSRVCRLRFERFTPVAVHDVVGDCRPPADDERPETRYLAYGTSITEGATSSAPQTNYVTQAARDCGYDALNLGCSGSAYCEAAMAEHIAARDDWDVATLALSVNMANTGGFSVEAFEARAEPFVDTVAAAHPDKPVVCITLFSYFDDLTDAGDADHAEAYRETLREIVAASPHDNLSLVEGPALLPVSGLAADLLHPGDAGMRAIGDGLARRLQSIVSASP</sequence>
<dbReference type="InterPro" id="IPR036514">
    <property type="entry name" value="SGNH_hydro_sf"/>
</dbReference>
<organism evidence="2 3">
    <name type="scientific">Halogranum rubrum</name>
    <dbReference type="NCBI Taxonomy" id="553466"/>
    <lineage>
        <taxon>Archaea</taxon>
        <taxon>Methanobacteriati</taxon>
        <taxon>Methanobacteriota</taxon>
        <taxon>Stenosarchaea group</taxon>
        <taxon>Halobacteria</taxon>
        <taxon>Halobacteriales</taxon>
        <taxon>Haloferacaceae</taxon>
    </lineage>
</organism>
<name>A0A1I4HN09_9EURY</name>
<dbReference type="STRING" id="553466.SAMN04487950_3735"/>
<dbReference type="SUPFAM" id="SSF52266">
    <property type="entry name" value="SGNH hydrolase"/>
    <property type="match status" value="1"/>
</dbReference>
<evidence type="ECO:0000259" key="1">
    <source>
        <dbReference type="Pfam" id="PF13472"/>
    </source>
</evidence>
<keyword evidence="3" id="KW-1185">Reference proteome</keyword>
<keyword evidence="2" id="KW-0378">Hydrolase</keyword>
<dbReference type="Proteomes" id="UP000199607">
    <property type="component" value="Unassembled WGS sequence"/>
</dbReference>
<evidence type="ECO:0000313" key="3">
    <source>
        <dbReference type="Proteomes" id="UP000199607"/>
    </source>
</evidence>
<evidence type="ECO:0000313" key="2">
    <source>
        <dbReference type="EMBL" id="SFL43619.1"/>
    </source>
</evidence>
<dbReference type="Pfam" id="PF13472">
    <property type="entry name" value="Lipase_GDSL_2"/>
    <property type="match status" value="1"/>
</dbReference>
<dbReference type="RefSeq" id="WP_089871348.1">
    <property type="nucleotide sequence ID" value="NZ_FOTC01000006.1"/>
</dbReference>